<evidence type="ECO:0000256" key="9">
    <source>
        <dbReference type="PROSITE-ProRule" id="PRU00090"/>
    </source>
</evidence>
<comment type="similarity">
    <text evidence="2">Belongs to the secreted frizzled-related protein (sFRP) family.</text>
</comment>
<accession>A0AAN5I1Y9</accession>
<evidence type="ECO:0000256" key="8">
    <source>
        <dbReference type="ARBA" id="ARBA00023157"/>
    </source>
</evidence>
<dbReference type="PANTHER" id="PTHR11309:SF148">
    <property type="entry name" value="SECRETED FRIZZLED-RELATED PROTEIN 1"/>
    <property type="match status" value="1"/>
</dbReference>
<dbReference type="Proteomes" id="UP001328107">
    <property type="component" value="Unassembled WGS sequence"/>
</dbReference>
<keyword evidence="4" id="KW-0964">Secreted</keyword>
<evidence type="ECO:0000256" key="2">
    <source>
        <dbReference type="ARBA" id="ARBA00010054"/>
    </source>
</evidence>
<evidence type="ECO:0000256" key="7">
    <source>
        <dbReference type="ARBA" id="ARBA00022782"/>
    </source>
</evidence>
<dbReference type="PANTHER" id="PTHR11309">
    <property type="entry name" value="FRIZZLED"/>
    <property type="match status" value="1"/>
</dbReference>
<dbReference type="SMART" id="SM00063">
    <property type="entry name" value="FRI"/>
    <property type="match status" value="1"/>
</dbReference>
<keyword evidence="3" id="KW-0217">Developmental protein</keyword>
<feature type="domain" description="FZ" evidence="10">
    <location>
        <begin position="49"/>
        <end position="169"/>
    </location>
</feature>
<keyword evidence="5" id="KW-0879">Wnt signaling pathway</keyword>
<dbReference type="PROSITE" id="PS50038">
    <property type="entry name" value="FZ"/>
    <property type="match status" value="1"/>
</dbReference>
<name>A0AAN5I1Y9_9BILA</name>
<dbReference type="FunFam" id="1.10.2000.10:FF:000001">
    <property type="entry name" value="secreted frizzled-related protein 2"/>
    <property type="match status" value="1"/>
</dbReference>
<keyword evidence="8 9" id="KW-1015">Disulfide bond</keyword>
<evidence type="ECO:0000256" key="3">
    <source>
        <dbReference type="ARBA" id="ARBA00022473"/>
    </source>
</evidence>
<sequence length="336" mass="37424">IVVLLSRTPHTMLPQLWITVVASCVVSTTNARSYLSESWSMIASNDRQQTSSKCVPIPSNLTLCKNIQYTDMQLPNLLEHETLAEVVHHSQDWLSLLNLNCNPHTQLFLCSVFAPVCLPEMAKPILPCRSLCELVKNGCESRMQQYGFPWPEMLSCSLYPEENDMCIKPPTAEKITAAGATTATPCESCTQVGTYENIIDNFCRSAVVLKARIGEVNGAEIKIRNGRSLKKGDKKRSVGEKTISLSARGACPCELKKNAPSNQRYLIMANKDGNGDLVATLILPWQKEKNFKRAVHQFSRVNCKLLGREIRASASRRPHSLYALRKHNPPSSAYGY</sequence>
<evidence type="ECO:0000256" key="1">
    <source>
        <dbReference type="ARBA" id="ARBA00004613"/>
    </source>
</evidence>
<dbReference type="InterPro" id="IPR001134">
    <property type="entry name" value="Netrin_domain"/>
</dbReference>
<dbReference type="PROSITE" id="PS50189">
    <property type="entry name" value="NTR"/>
    <property type="match status" value="1"/>
</dbReference>
<dbReference type="Pfam" id="PF01392">
    <property type="entry name" value="Fz"/>
    <property type="match status" value="1"/>
</dbReference>
<dbReference type="SUPFAM" id="SSF63501">
    <property type="entry name" value="Frizzled cysteine-rich domain"/>
    <property type="match status" value="1"/>
</dbReference>
<feature type="disulfide bond" evidence="9">
    <location>
        <begin position="132"/>
        <end position="156"/>
    </location>
</feature>
<keyword evidence="13" id="KW-1185">Reference proteome</keyword>
<evidence type="ECO:0008006" key="14">
    <source>
        <dbReference type="Google" id="ProtNLM"/>
    </source>
</evidence>
<dbReference type="Gene3D" id="2.40.50.120">
    <property type="match status" value="1"/>
</dbReference>
<dbReference type="Gene3D" id="1.10.2000.10">
    <property type="entry name" value="Frizzled cysteine-rich domain"/>
    <property type="match status" value="1"/>
</dbReference>
<feature type="non-terminal residue" evidence="12">
    <location>
        <position position="1"/>
    </location>
</feature>
<dbReference type="GO" id="GO:0005615">
    <property type="term" value="C:extracellular space"/>
    <property type="evidence" value="ECO:0007669"/>
    <property type="project" value="TreeGrafter"/>
</dbReference>
<dbReference type="InterPro" id="IPR008993">
    <property type="entry name" value="TIMP-like_OB-fold"/>
</dbReference>
<evidence type="ECO:0000313" key="13">
    <source>
        <dbReference type="Proteomes" id="UP001328107"/>
    </source>
</evidence>
<evidence type="ECO:0000256" key="6">
    <source>
        <dbReference type="ARBA" id="ARBA00022729"/>
    </source>
</evidence>
<dbReference type="InterPro" id="IPR015526">
    <property type="entry name" value="Frizzled/SFRP"/>
</dbReference>
<reference evidence="13" key="1">
    <citation type="submission" date="2022-10" db="EMBL/GenBank/DDBJ databases">
        <title>Genome assembly of Pristionchus species.</title>
        <authorList>
            <person name="Yoshida K."/>
            <person name="Sommer R.J."/>
        </authorList>
    </citation>
    <scope>NUCLEOTIDE SEQUENCE [LARGE SCALE GENOMIC DNA]</scope>
    <source>
        <strain evidence="13">RS5460</strain>
    </source>
</reference>
<dbReference type="GO" id="GO:0017147">
    <property type="term" value="F:Wnt-protein binding"/>
    <property type="evidence" value="ECO:0007669"/>
    <property type="project" value="TreeGrafter"/>
</dbReference>
<evidence type="ECO:0000259" key="10">
    <source>
        <dbReference type="PROSITE" id="PS50038"/>
    </source>
</evidence>
<comment type="subcellular location">
    <subcellularLocation>
        <location evidence="1">Secreted</location>
    </subcellularLocation>
</comment>
<dbReference type="SUPFAM" id="SSF50242">
    <property type="entry name" value="TIMP-like"/>
    <property type="match status" value="1"/>
</dbReference>
<dbReference type="GO" id="GO:0030154">
    <property type="term" value="P:cell differentiation"/>
    <property type="evidence" value="ECO:0007669"/>
    <property type="project" value="UniProtKB-KW"/>
</dbReference>
<protein>
    <recommendedName>
        <fullName evidence="14">Secreted frizzled-related protein 1</fullName>
    </recommendedName>
</protein>
<keyword evidence="7" id="KW-0221">Differentiation</keyword>
<dbReference type="EMBL" id="BTRK01000004">
    <property type="protein sequence ID" value="GMR48570.1"/>
    <property type="molecule type" value="Genomic_DNA"/>
</dbReference>
<evidence type="ECO:0000313" key="12">
    <source>
        <dbReference type="EMBL" id="GMR48570.1"/>
    </source>
</evidence>
<evidence type="ECO:0000256" key="5">
    <source>
        <dbReference type="ARBA" id="ARBA00022687"/>
    </source>
</evidence>
<gene>
    <name evidence="12" type="ORF">PMAYCL1PPCAC_18765</name>
</gene>
<feature type="disulfide bond" evidence="9">
    <location>
        <begin position="101"/>
        <end position="139"/>
    </location>
</feature>
<proteinExistence type="inferred from homology"/>
<feature type="domain" description="NTR" evidence="11">
    <location>
        <begin position="186"/>
        <end position="303"/>
    </location>
</feature>
<dbReference type="GO" id="GO:0035567">
    <property type="term" value="P:non-canonical Wnt signaling pathway"/>
    <property type="evidence" value="ECO:0007669"/>
    <property type="project" value="TreeGrafter"/>
</dbReference>
<dbReference type="InterPro" id="IPR020067">
    <property type="entry name" value="Frizzled_dom"/>
</dbReference>
<comment type="caution">
    <text evidence="12">The sequence shown here is derived from an EMBL/GenBank/DDBJ whole genome shotgun (WGS) entry which is preliminary data.</text>
</comment>
<organism evidence="12 13">
    <name type="scientific">Pristionchus mayeri</name>
    <dbReference type="NCBI Taxonomy" id="1317129"/>
    <lineage>
        <taxon>Eukaryota</taxon>
        <taxon>Metazoa</taxon>
        <taxon>Ecdysozoa</taxon>
        <taxon>Nematoda</taxon>
        <taxon>Chromadorea</taxon>
        <taxon>Rhabditida</taxon>
        <taxon>Rhabditina</taxon>
        <taxon>Diplogasteromorpha</taxon>
        <taxon>Diplogasteroidea</taxon>
        <taxon>Neodiplogasteridae</taxon>
        <taxon>Pristionchus</taxon>
    </lineage>
</organism>
<keyword evidence="6" id="KW-0732">Signal</keyword>
<dbReference type="GO" id="GO:0060070">
    <property type="term" value="P:canonical Wnt signaling pathway"/>
    <property type="evidence" value="ECO:0007669"/>
    <property type="project" value="TreeGrafter"/>
</dbReference>
<dbReference type="InterPro" id="IPR036790">
    <property type="entry name" value="Frizzled_dom_sf"/>
</dbReference>
<evidence type="ECO:0000259" key="11">
    <source>
        <dbReference type="PROSITE" id="PS50189"/>
    </source>
</evidence>
<dbReference type="AlphaFoldDB" id="A0AAN5I1Y9"/>
<comment type="caution">
    <text evidence="9">Lacks conserved residue(s) required for the propagation of feature annotation.</text>
</comment>
<feature type="disulfide bond" evidence="9">
    <location>
        <begin position="64"/>
        <end position="110"/>
    </location>
</feature>
<evidence type="ECO:0000256" key="4">
    <source>
        <dbReference type="ARBA" id="ARBA00022525"/>
    </source>
</evidence>